<accession>A0A9E4N5G9</accession>
<comment type="subcellular location">
    <subcellularLocation>
        <location evidence="1">Cell envelope</location>
    </subcellularLocation>
</comment>
<dbReference type="SMART" id="SM00062">
    <property type="entry name" value="PBPb"/>
    <property type="match status" value="1"/>
</dbReference>
<name>A0A9E4N5G9_9GAMM</name>
<evidence type="ECO:0000256" key="4">
    <source>
        <dbReference type="RuleBase" id="RU003744"/>
    </source>
</evidence>
<comment type="similarity">
    <text evidence="2 4">Belongs to the bacterial solute-binding protein 3 family.</text>
</comment>
<feature type="signal peptide" evidence="5">
    <location>
        <begin position="1"/>
        <end position="27"/>
    </location>
</feature>
<evidence type="ECO:0000259" key="6">
    <source>
        <dbReference type="SMART" id="SM00062"/>
    </source>
</evidence>
<dbReference type="SUPFAM" id="SSF53850">
    <property type="entry name" value="Periplasmic binding protein-like II"/>
    <property type="match status" value="1"/>
</dbReference>
<evidence type="ECO:0000313" key="7">
    <source>
        <dbReference type="EMBL" id="MCG7947864.1"/>
    </source>
</evidence>
<dbReference type="AlphaFoldDB" id="A0A9E4N5G9"/>
<protein>
    <submittedName>
        <fullName evidence="7">ABC transporter substrate-binding protein</fullName>
    </submittedName>
</protein>
<feature type="domain" description="Solute-binding protein family 3/N-terminal" evidence="6">
    <location>
        <begin position="42"/>
        <end position="284"/>
    </location>
</feature>
<comment type="caution">
    <text evidence="7">The sequence shown here is derived from an EMBL/GenBank/DDBJ whole genome shotgun (WGS) entry which is preliminary data.</text>
</comment>
<dbReference type="EMBL" id="JAEPCM010000578">
    <property type="protein sequence ID" value="MCG7947864.1"/>
    <property type="molecule type" value="Genomic_DNA"/>
</dbReference>
<dbReference type="GO" id="GO:0030313">
    <property type="term" value="C:cell envelope"/>
    <property type="evidence" value="ECO:0007669"/>
    <property type="project" value="UniProtKB-SubCell"/>
</dbReference>
<dbReference type="Proteomes" id="UP000886667">
    <property type="component" value="Unassembled WGS sequence"/>
</dbReference>
<organism evidence="7 8">
    <name type="scientific">Candidatus Thiodiazotropha taylori</name>
    <dbReference type="NCBI Taxonomy" id="2792791"/>
    <lineage>
        <taxon>Bacteria</taxon>
        <taxon>Pseudomonadati</taxon>
        <taxon>Pseudomonadota</taxon>
        <taxon>Gammaproteobacteria</taxon>
        <taxon>Chromatiales</taxon>
        <taxon>Sedimenticolaceae</taxon>
        <taxon>Candidatus Thiodiazotropha</taxon>
    </lineage>
</organism>
<gene>
    <name evidence="7" type="ORF">JAZ07_16090</name>
</gene>
<dbReference type="InterPro" id="IPR001638">
    <property type="entry name" value="Solute-binding_3/MltF_N"/>
</dbReference>
<dbReference type="Gene3D" id="3.40.190.10">
    <property type="entry name" value="Periplasmic binding protein-like II"/>
    <property type="match status" value="2"/>
</dbReference>
<evidence type="ECO:0000256" key="5">
    <source>
        <dbReference type="SAM" id="SignalP"/>
    </source>
</evidence>
<reference evidence="7" key="1">
    <citation type="journal article" date="2021" name="Proc. Natl. Acad. Sci. U.S.A.">
        <title>Global biogeography of chemosynthetic symbionts reveals both localized and globally distributed symbiont groups. .</title>
        <authorList>
            <person name="Osvatic J.T."/>
            <person name="Wilkins L.G.E."/>
            <person name="Leibrecht L."/>
            <person name="Leray M."/>
            <person name="Zauner S."/>
            <person name="Polzin J."/>
            <person name="Camacho Y."/>
            <person name="Gros O."/>
            <person name="van Gils J.A."/>
            <person name="Eisen J.A."/>
            <person name="Petersen J.M."/>
            <person name="Yuen B."/>
        </authorList>
    </citation>
    <scope>NUCLEOTIDE SEQUENCE</scope>
    <source>
        <strain evidence="7">MAGclacostrist064TRANS</strain>
    </source>
</reference>
<dbReference type="PROSITE" id="PS01039">
    <property type="entry name" value="SBP_BACTERIAL_3"/>
    <property type="match status" value="1"/>
</dbReference>
<dbReference type="PANTHER" id="PTHR35936">
    <property type="entry name" value="MEMBRANE-BOUND LYTIC MUREIN TRANSGLYCOSYLASE F"/>
    <property type="match status" value="1"/>
</dbReference>
<evidence type="ECO:0000256" key="2">
    <source>
        <dbReference type="ARBA" id="ARBA00010333"/>
    </source>
</evidence>
<dbReference type="PANTHER" id="PTHR35936:SF19">
    <property type="entry name" value="AMINO-ACID-BINDING PROTEIN YXEM-RELATED"/>
    <property type="match status" value="1"/>
</dbReference>
<dbReference type="CDD" id="cd13530">
    <property type="entry name" value="PBP2_peptides_like"/>
    <property type="match status" value="1"/>
</dbReference>
<proteinExistence type="inferred from homology"/>
<feature type="chain" id="PRO_5039524680" evidence="5">
    <location>
        <begin position="28"/>
        <end position="314"/>
    </location>
</feature>
<evidence type="ECO:0000256" key="1">
    <source>
        <dbReference type="ARBA" id="ARBA00004196"/>
    </source>
</evidence>
<keyword evidence="3 5" id="KW-0732">Signal</keyword>
<dbReference type="Pfam" id="PF00497">
    <property type="entry name" value="SBP_bac_3"/>
    <property type="match status" value="2"/>
</dbReference>
<sequence length="314" mass="34528">MMRKLLKAALLSMMAAVWMTSTSTLKAEEEQTALQRIQERGVLEVAVYADFPPFSYRGERGRIVGIDVDIAHALAKRLGVVAAIRAVGADENMEDDLRNNVWKGHYLGGGVADVMLHTPFDEAFAEENDRVSFIAPYYREQIVFAVAADKAGRGSPLEIFTREKIGVELDTLADFYLLTAYSGRIRDQVVHYRNMNEAVAALKAGELSGVAGPRSEIEFALGESKSGYAVGPIKMPGMRSSGWDLGAAVRQGNEQLANALDQAMIEVRETGELQKIFEKHGSSYQLPSRIVRLKPESSGVIAYSDDAKLCLRRP</sequence>
<dbReference type="InterPro" id="IPR018313">
    <property type="entry name" value="SBP_3_CS"/>
</dbReference>
<evidence type="ECO:0000313" key="8">
    <source>
        <dbReference type="Proteomes" id="UP000886667"/>
    </source>
</evidence>
<evidence type="ECO:0000256" key="3">
    <source>
        <dbReference type="ARBA" id="ARBA00022729"/>
    </source>
</evidence>